<feature type="transmembrane region" description="Helical" evidence="1">
    <location>
        <begin position="68"/>
        <end position="90"/>
    </location>
</feature>
<dbReference type="RefSeq" id="XP_033387382.1">
    <property type="nucleotide sequence ID" value="XM_033520798.1"/>
</dbReference>
<protein>
    <submittedName>
        <fullName evidence="2">Uncharacterized protein</fullName>
    </submittedName>
</protein>
<reference evidence="2" key="1">
    <citation type="journal article" date="2020" name="Stud. Mycol.">
        <title>101 Dothideomycetes genomes: a test case for predicting lifestyles and emergence of pathogens.</title>
        <authorList>
            <person name="Haridas S."/>
            <person name="Albert R."/>
            <person name="Binder M."/>
            <person name="Bloem J."/>
            <person name="Labutti K."/>
            <person name="Salamov A."/>
            <person name="Andreopoulos B."/>
            <person name="Baker S."/>
            <person name="Barry K."/>
            <person name="Bills G."/>
            <person name="Bluhm B."/>
            <person name="Cannon C."/>
            <person name="Castanera R."/>
            <person name="Culley D."/>
            <person name="Daum C."/>
            <person name="Ezra D."/>
            <person name="Gonzalez J."/>
            <person name="Henrissat B."/>
            <person name="Kuo A."/>
            <person name="Liang C."/>
            <person name="Lipzen A."/>
            <person name="Lutzoni F."/>
            <person name="Magnuson J."/>
            <person name="Mondo S."/>
            <person name="Nolan M."/>
            <person name="Ohm R."/>
            <person name="Pangilinan J."/>
            <person name="Park H.-J."/>
            <person name="Ramirez L."/>
            <person name="Alfaro M."/>
            <person name="Sun H."/>
            <person name="Tritt A."/>
            <person name="Yoshinaga Y."/>
            <person name="Zwiers L.-H."/>
            <person name="Turgeon B."/>
            <person name="Goodwin S."/>
            <person name="Spatafora J."/>
            <person name="Crous P."/>
            <person name="Grigoriev I."/>
        </authorList>
    </citation>
    <scope>NUCLEOTIDE SEQUENCE</scope>
    <source>
        <strain evidence="2">CBS 175.79</strain>
    </source>
</reference>
<dbReference type="EMBL" id="ML978067">
    <property type="protein sequence ID" value="KAF2019043.1"/>
    <property type="molecule type" value="Genomic_DNA"/>
</dbReference>
<dbReference type="Proteomes" id="UP000799778">
    <property type="component" value="Unassembled WGS sequence"/>
</dbReference>
<keyword evidence="1" id="KW-0812">Transmembrane</keyword>
<evidence type="ECO:0000313" key="3">
    <source>
        <dbReference type="Proteomes" id="UP000799778"/>
    </source>
</evidence>
<gene>
    <name evidence="2" type="ORF">BU24DRAFT_111233</name>
</gene>
<organism evidence="2 3">
    <name type="scientific">Aaosphaeria arxii CBS 175.79</name>
    <dbReference type="NCBI Taxonomy" id="1450172"/>
    <lineage>
        <taxon>Eukaryota</taxon>
        <taxon>Fungi</taxon>
        <taxon>Dikarya</taxon>
        <taxon>Ascomycota</taxon>
        <taxon>Pezizomycotina</taxon>
        <taxon>Dothideomycetes</taxon>
        <taxon>Pleosporomycetidae</taxon>
        <taxon>Pleosporales</taxon>
        <taxon>Pleosporales incertae sedis</taxon>
        <taxon>Aaosphaeria</taxon>
    </lineage>
</organism>
<feature type="transmembrane region" description="Helical" evidence="1">
    <location>
        <begin position="102"/>
        <end position="121"/>
    </location>
</feature>
<evidence type="ECO:0000313" key="2">
    <source>
        <dbReference type="EMBL" id="KAF2019043.1"/>
    </source>
</evidence>
<name>A0A6A5Y1G8_9PLEO</name>
<accession>A0A6A5Y1G8</accession>
<dbReference type="AlphaFoldDB" id="A0A6A5Y1G8"/>
<dbReference type="GeneID" id="54278195"/>
<evidence type="ECO:0000256" key="1">
    <source>
        <dbReference type="SAM" id="Phobius"/>
    </source>
</evidence>
<keyword evidence="3" id="KW-1185">Reference proteome</keyword>
<sequence>MCICKYRELGILSTSPLQYPTYVEPLNTQSHEPYRYTTSIDSSQSALPVYTCTHIHPYMKTNTQNKQYFPSCFFPFPGIPYLTAFIFFCCSSLKRDMRFRSYLWAVWVGVVTGVKTSINLVSYRGLPPNNIIIKNLFFAPAGTFR</sequence>
<proteinExistence type="predicted"/>
<keyword evidence="1" id="KW-0472">Membrane</keyword>
<keyword evidence="1" id="KW-1133">Transmembrane helix</keyword>